<dbReference type="EMBL" id="PKOZ01000011">
    <property type="protein sequence ID" value="PQD94373.1"/>
    <property type="molecule type" value="Genomic_DNA"/>
</dbReference>
<protein>
    <submittedName>
        <fullName evidence="2">ROK family protein</fullName>
    </submittedName>
</protein>
<accession>A0A2S7MX83</accession>
<dbReference type="AlphaFoldDB" id="A0A2S7MX83"/>
<reference evidence="2 3" key="1">
    <citation type="submission" date="2017-12" db="EMBL/GenBank/DDBJ databases">
        <title>Taxonomic description and draft genome of Pradoshia cofamensis Gen. nov., sp. nov., a thermotolerant bacillale isolated from anterior gut of earthworm Eisenia fetida.</title>
        <authorList>
            <person name="Saha T."/>
            <person name="Chakraborty R."/>
        </authorList>
    </citation>
    <scope>NUCLEOTIDE SEQUENCE [LARGE SCALE GENOMIC DNA]</scope>
    <source>
        <strain evidence="2 3">EAG3</strain>
    </source>
</reference>
<dbReference type="PANTHER" id="PTHR18964:SF165">
    <property type="entry name" value="BETA-GLUCOSIDE KINASE"/>
    <property type="match status" value="1"/>
</dbReference>
<sequence>MKILGVDIGGTAIKIGLADDHGNLASFREYSYNSKLGGKHLVEKLIQFIAENPSFDRIGISTAGQVNVEDGSILYANDNIPRYTGTKLKEILEREFQVPVLVENDANAAAIGEGYFGGGKPYDDFLCLTFGTGIGGAIVLNSQIYRGYNGIAAEFGHMITHPQGNPCNCGRSGCYETYASTTALVRKAAEIDKELTNGKAIFQAIDQGDTRLEPLLDDWVTEVSLGLTSLIHIFNPSAIIIGGGIMEQEKLVDMVDKKVKELIMESYSDVQIIRAVLGNKAGVLGAASLHRN</sequence>
<organism evidence="2 3">
    <name type="scientific">Pradoshia eiseniae</name>
    <dbReference type="NCBI Taxonomy" id="2064768"/>
    <lineage>
        <taxon>Bacteria</taxon>
        <taxon>Bacillati</taxon>
        <taxon>Bacillota</taxon>
        <taxon>Bacilli</taxon>
        <taxon>Bacillales</taxon>
        <taxon>Bacillaceae</taxon>
        <taxon>Pradoshia</taxon>
    </lineage>
</organism>
<dbReference type="SUPFAM" id="SSF53067">
    <property type="entry name" value="Actin-like ATPase domain"/>
    <property type="match status" value="1"/>
</dbReference>
<dbReference type="OrthoDB" id="9795247at2"/>
<evidence type="ECO:0000256" key="1">
    <source>
        <dbReference type="ARBA" id="ARBA00006479"/>
    </source>
</evidence>
<dbReference type="InterPro" id="IPR043129">
    <property type="entry name" value="ATPase_NBD"/>
</dbReference>
<name>A0A2S7MX83_9BACI</name>
<evidence type="ECO:0000313" key="3">
    <source>
        <dbReference type="Proteomes" id="UP000239663"/>
    </source>
</evidence>
<dbReference type="Proteomes" id="UP000239663">
    <property type="component" value="Unassembled WGS sequence"/>
</dbReference>
<evidence type="ECO:0000313" key="2">
    <source>
        <dbReference type="EMBL" id="PQD94373.1"/>
    </source>
</evidence>
<comment type="similarity">
    <text evidence="1">Belongs to the ROK (NagC/XylR) family.</text>
</comment>
<comment type="caution">
    <text evidence="2">The sequence shown here is derived from an EMBL/GenBank/DDBJ whole genome shotgun (WGS) entry which is preliminary data.</text>
</comment>
<proteinExistence type="inferred from homology"/>
<dbReference type="CDD" id="cd24068">
    <property type="entry name" value="ASKHA_NBD_ROK_FnNanK-like"/>
    <property type="match status" value="1"/>
</dbReference>
<dbReference type="PANTHER" id="PTHR18964">
    <property type="entry name" value="ROK (REPRESSOR, ORF, KINASE) FAMILY"/>
    <property type="match status" value="1"/>
</dbReference>
<dbReference type="InterPro" id="IPR000600">
    <property type="entry name" value="ROK"/>
</dbReference>
<gene>
    <name evidence="2" type="ORF">CYL18_14920</name>
</gene>
<keyword evidence="3" id="KW-1185">Reference proteome</keyword>
<dbReference type="Pfam" id="PF00480">
    <property type="entry name" value="ROK"/>
    <property type="match status" value="1"/>
</dbReference>
<dbReference type="RefSeq" id="WP_104850373.1">
    <property type="nucleotide sequence ID" value="NZ_PKOZ01000011.1"/>
</dbReference>
<dbReference type="Gene3D" id="3.30.420.40">
    <property type="match status" value="2"/>
</dbReference>